<dbReference type="Pfam" id="PF10387">
    <property type="entry name" value="DUF2442"/>
    <property type="match status" value="1"/>
</dbReference>
<organism evidence="1 2">
    <name type="scientific">Candidatus Acidulodesulfobacterium acidiphilum</name>
    <dbReference type="NCBI Taxonomy" id="2597224"/>
    <lineage>
        <taxon>Bacteria</taxon>
        <taxon>Deltaproteobacteria</taxon>
        <taxon>Candidatus Acidulodesulfobacterales</taxon>
        <taxon>Candidatus Acidulodesulfobacterium</taxon>
    </lineage>
</organism>
<proteinExistence type="predicted"/>
<dbReference type="AlphaFoldDB" id="A0A520XAE0"/>
<gene>
    <name evidence="1" type="ORF">EVJ48_07705</name>
</gene>
<dbReference type="Proteomes" id="UP000322454">
    <property type="component" value="Unassembled WGS sequence"/>
</dbReference>
<comment type="caution">
    <text evidence="1">The sequence shown here is derived from an EMBL/GenBank/DDBJ whole genome shotgun (WGS) entry which is preliminary data.</text>
</comment>
<evidence type="ECO:0000313" key="1">
    <source>
        <dbReference type="EMBL" id="RZV38108.1"/>
    </source>
</evidence>
<reference evidence="1 2" key="1">
    <citation type="submission" date="2019-01" db="EMBL/GenBank/DDBJ databases">
        <title>Insights into ecological role of a new deltaproteobacterial order Candidatus Sinidesulfobacterales (Sva0485) by metagenomics and metatranscriptomics.</title>
        <authorList>
            <person name="Tan S."/>
            <person name="Liu J."/>
            <person name="Fang Y."/>
            <person name="Hedlund B."/>
            <person name="Lian Z.-H."/>
            <person name="Huang L.-Y."/>
            <person name="Li J.-T."/>
            <person name="Huang L.-N."/>
            <person name="Li W.-J."/>
            <person name="Jiang H.-C."/>
            <person name="Dong H.-L."/>
            <person name="Shu W.-S."/>
        </authorList>
    </citation>
    <scope>NUCLEOTIDE SEQUENCE [LARGE SCALE GENOMIC DNA]</scope>
    <source>
        <strain evidence="1">AP4</strain>
    </source>
</reference>
<dbReference type="EMBL" id="SHMQ01000024">
    <property type="protein sequence ID" value="RZV38108.1"/>
    <property type="molecule type" value="Genomic_DNA"/>
</dbReference>
<dbReference type="InterPro" id="IPR018841">
    <property type="entry name" value="DUF2442"/>
</dbReference>
<accession>A0A520XAE0</accession>
<evidence type="ECO:0000313" key="2">
    <source>
        <dbReference type="Proteomes" id="UP000322454"/>
    </source>
</evidence>
<name>A0A520XAE0_9DELT</name>
<sequence>MINSKTHGKIIRKTEVTHISANGIWILTGDKELFMSYNDFPWFKEAPKGKILNVEEPTLGHFYWPDLDIDLSVNIIKIPPYSP</sequence>
<protein>
    <submittedName>
        <fullName evidence="1">DUF2442 domain-containing protein</fullName>
    </submittedName>
</protein>